<reference evidence="2" key="1">
    <citation type="submission" date="2018-06" db="EMBL/GenBank/DDBJ databases">
        <authorList>
            <consortium name="Pathogen Informatics"/>
        </authorList>
    </citation>
    <scope>NUCLEOTIDE SEQUENCE [LARGE SCALE GENOMIC DNA]</scope>
    <source>
        <strain evidence="2">NCTC10132</strain>
    </source>
</reference>
<name>A0A3B0PJM6_9BACT</name>
<accession>A0A3B0PJM6</accession>
<dbReference type="KEGG" id="medw:NCTC10132_00173"/>
<sequence length="112" mass="13549">MLEEIYYMIRLVVSGNNFYSTFTDKEFFANEHQKLAKYIADNYNLVKSRQKNLENELQVVPLADGVQKIIIKKEYVGRLLKKIFEDKNYIPYYYELILIYYYIFDFVKTQAN</sequence>
<organism evidence="1 2">
    <name type="scientific">Mycoplasmopsis edwardii</name>
    <dbReference type="NCBI Taxonomy" id="53558"/>
    <lineage>
        <taxon>Bacteria</taxon>
        <taxon>Bacillati</taxon>
        <taxon>Mycoplasmatota</taxon>
        <taxon>Mycoplasmoidales</taxon>
        <taxon>Metamycoplasmataceae</taxon>
        <taxon>Mycoplasmopsis</taxon>
    </lineage>
</organism>
<gene>
    <name evidence="1" type="ORF">NCTC10132_00173</name>
</gene>
<dbReference type="EMBL" id="LS991951">
    <property type="protein sequence ID" value="SYV96839.1"/>
    <property type="molecule type" value="Genomic_DNA"/>
</dbReference>
<dbReference type="AlphaFoldDB" id="A0A3B0PJM6"/>
<keyword evidence="2" id="KW-1185">Reference proteome</keyword>
<protein>
    <submittedName>
        <fullName evidence="1">Uncharacterized protein</fullName>
    </submittedName>
</protein>
<evidence type="ECO:0000313" key="1">
    <source>
        <dbReference type="EMBL" id="SYV96839.1"/>
    </source>
</evidence>
<proteinExistence type="predicted"/>
<evidence type="ECO:0000313" key="2">
    <source>
        <dbReference type="Proteomes" id="UP000257559"/>
    </source>
</evidence>
<dbReference type="Proteomes" id="UP000257559">
    <property type="component" value="Chromosome"/>
</dbReference>